<accession>X1VUU0</accession>
<dbReference type="Gene3D" id="3.10.620.30">
    <property type="match status" value="1"/>
</dbReference>
<sequence>ENYNYYSDPRRIEFIQSPSETMKVKGGDCEDLTILLSSLLENLGVKTYIVLTEDHAYCLACDVNIDHLQEEIISTLNKEETWYDETISVGPYAARYYGGDGEHSEYSFEIKYSIDSSDSVDIVVVPSSESLALWSQGESYTHYPACSKDGVYRISGSCLMGRRGGIMIINDNEHSV</sequence>
<dbReference type="AlphaFoldDB" id="X1VUU0"/>
<dbReference type="Pfam" id="PF04473">
    <property type="entry name" value="DUF553"/>
    <property type="match status" value="1"/>
</dbReference>
<dbReference type="EMBL" id="BARW01038247">
    <property type="protein sequence ID" value="GAJ21451.1"/>
    <property type="molecule type" value="Genomic_DNA"/>
</dbReference>
<feature type="domain" description="Transglutaminase-like" evidence="1">
    <location>
        <begin position="11"/>
        <end position="52"/>
    </location>
</feature>
<comment type="caution">
    <text evidence="2">The sequence shown here is derived from an EMBL/GenBank/DDBJ whole genome shotgun (WGS) entry which is preliminary data.</text>
</comment>
<gene>
    <name evidence="2" type="ORF">S12H4_58763</name>
</gene>
<reference evidence="2" key="1">
    <citation type="journal article" date="2014" name="Front. Microbiol.">
        <title>High frequency of phylogenetically diverse reductive dehalogenase-homologous genes in deep subseafloor sedimentary metagenomes.</title>
        <authorList>
            <person name="Kawai M."/>
            <person name="Futagami T."/>
            <person name="Toyoda A."/>
            <person name="Takaki Y."/>
            <person name="Nishi S."/>
            <person name="Hori S."/>
            <person name="Arai W."/>
            <person name="Tsubouchi T."/>
            <person name="Morono Y."/>
            <person name="Uchiyama I."/>
            <person name="Ito T."/>
            <person name="Fujiyama A."/>
            <person name="Inagaki F."/>
            <person name="Takami H."/>
        </authorList>
    </citation>
    <scope>NUCLEOTIDE SEQUENCE</scope>
    <source>
        <strain evidence="2">Expedition CK06-06</strain>
    </source>
</reference>
<name>X1VUU0_9ZZZZ</name>
<evidence type="ECO:0000313" key="2">
    <source>
        <dbReference type="EMBL" id="GAJ21451.1"/>
    </source>
</evidence>
<evidence type="ECO:0000259" key="1">
    <source>
        <dbReference type="Pfam" id="PF04473"/>
    </source>
</evidence>
<dbReference type="InterPro" id="IPR007562">
    <property type="entry name" value="Transglutaminase-like_domain"/>
</dbReference>
<feature type="non-terminal residue" evidence="2">
    <location>
        <position position="176"/>
    </location>
</feature>
<proteinExistence type="predicted"/>
<feature type="non-terminal residue" evidence="2">
    <location>
        <position position="1"/>
    </location>
</feature>
<protein>
    <recommendedName>
        <fullName evidence="1">Transglutaminase-like domain-containing protein</fullName>
    </recommendedName>
</protein>
<organism evidence="2">
    <name type="scientific">marine sediment metagenome</name>
    <dbReference type="NCBI Taxonomy" id="412755"/>
    <lineage>
        <taxon>unclassified sequences</taxon>
        <taxon>metagenomes</taxon>
        <taxon>ecological metagenomes</taxon>
    </lineage>
</organism>